<keyword evidence="1" id="KW-0732">Signal</keyword>
<sequence length="132" mass="14184">MDVFSLRRLLHSGAFALVAATAQAADLVMVEQPGCVYCAEWNATLGPIYPKTPEGAFAPLQRVQKAALNESGIAFARPVVYTPTFVLVEDGAEIGRIEGYPGEDFFWAMLGLMLAAKTDYDPDRGAGGDELN</sequence>
<name>A0A5D0RJB4_9RHOB</name>
<dbReference type="EMBL" id="VSIY01000006">
    <property type="protein sequence ID" value="TYB81542.1"/>
    <property type="molecule type" value="Genomic_DNA"/>
</dbReference>
<evidence type="ECO:0000313" key="2">
    <source>
        <dbReference type="EMBL" id="TYB81542.1"/>
    </source>
</evidence>
<evidence type="ECO:0000313" key="3">
    <source>
        <dbReference type="Proteomes" id="UP000322080"/>
    </source>
</evidence>
<proteinExistence type="predicted"/>
<feature type="chain" id="PRO_5022913521" evidence="1">
    <location>
        <begin position="25"/>
        <end position="132"/>
    </location>
</feature>
<evidence type="ECO:0000256" key="1">
    <source>
        <dbReference type="SAM" id="SignalP"/>
    </source>
</evidence>
<dbReference type="AlphaFoldDB" id="A0A5D0RJB4"/>
<dbReference type="InterPro" id="IPR036249">
    <property type="entry name" value="Thioredoxin-like_sf"/>
</dbReference>
<gene>
    <name evidence="2" type="ORF">FVF75_10020</name>
</gene>
<comment type="caution">
    <text evidence="2">The sequence shown here is derived from an EMBL/GenBank/DDBJ whole genome shotgun (WGS) entry which is preliminary data.</text>
</comment>
<protein>
    <submittedName>
        <fullName evidence="2">Thioredoxin family protein</fullName>
    </submittedName>
</protein>
<dbReference type="Proteomes" id="UP000322080">
    <property type="component" value="Unassembled WGS sequence"/>
</dbReference>
<organism evidence="2 3">
    <name type="scientific">Maritimibacter fusiformis</name>
    <dbReference type="NCBI Taxonomy" id="2603819"/>
    <lineage>
        <taxon>Bacteria</taxon>
        <taxon>Pseudomonadati</taxon>
        <taxon>Pseudomonadota</taxon>
        <taxon>Alphaproteobacteria</taxon>
        <taxon>Rhodobacterales</taxon>
        <taxon>Roseobacteraceae</taxon>
        <taxon>Maritimibacter</taxon>
    </lineage>
</organism>
<reference evidence="2 3" key="1">
    <citation type="submission" date="2019-08" db="EMBL/GenBank/DDBJ databases">
        <title>Identification of a novel species of the genus Boseongicola.</title>
        <authorList>
            <person name="Zhang X.-Q."/>
        </authorList>
    </citation>
    <scope>NUCLEOTIDE SEQUENCE [LARGE SCALE GENOMIC DNA]</scope>
    <source>
        <strain evidence="2 3">HY14</strain>
    </source>
</reference>
<dbReference type="Gene3D" id="3.40.30.10">
    <property type="entry name" value="Glutaredoxin"/>
    <property type="match status" value="1"/>
</dbReference>
<keyword evidence="3" id="KW-1185">Reference proteome</keyword>
<accession>A0A5D0RJB4</accession>
<feature type="signal peptide" evidence="1">
    <location>
        <begin position="1"/>
        <end position="24"/>
    </location>
</feature>
<dbReference type="SUPFAM" id="SSF52833">
    <property type="entry name" value="Thioredoxin-like"/>
    <property type="match status" value="1"/>
</dbReference>